<evidence type="ECO:0000256" key="2">
    <source>
        <dbReference type="ARBA" id="ARBA00022692"/>
    </source>
</evidence>
<evidence type="ECO:0000256" key="5">
    <source>
        <dbReference type="SAM" id="Phobius"/>
    </source>
</evidence>
<evidence type="ECO:0000256" key="4">
    <source>
        <dbReference type="ARBA" id="ARBA00023136"/>
    </source>
</evidence>
<feature type="transmembrane region" description="Helical" evidence="5">
    <location>
        <begin position="78"/>
        <end position="101"/>
    </location>
</feature>
<dbReference type="InterPro" id="IPR050307">
    <property type="entry name" value="Sterol_Desaturase_Related"/>
</dbReference>
<dbReference type="GO" id="GO:0005506">
    <property type="term" value="F:iron ion binding"/>
    <property type="evidence" value="ECO:0007669"/>
    <property type="project" value="InterPro"/>
</dbReference>
<protein>
    <recommendedName>
        <fullName evidence="6">Fatty acid hydroxylase domain-containing protein</fullName>
    </recommendedName>
</protein>
<gene>
    <name evidence="7" type="ORF">FVE85_1502</name>
</gene>
<feature type="domain" description="Fatty acid hydroxylase" evidence="6">
    <location>
        <begin position="130"/>
        <end position="262"/>
    </location>
</feature>
<dbReference type="OMA" id="FGSPGIC"/>
<evidence type="ECO:0000313" key="7">
    <source>
        <dbReference type="EMBL" id="KAA8495347.1"/>
    </source>
</evidence>
<feature type="transmembrane region" description="Helical" evidence="5">
    <location>
        <begin position="121"/>
        <end position="140"/>
    </location>
</feature>
<keyword evidence="3 5" id="KW-1133">Transmembrane helix</keyword>
<sequence>MDSATPYLVLGKYTDWFGTTARIFGVEWPLALLGWLGFVISFHVFAGCCTLIEQPLLDKYAWPQFLRRFRMHFKGRKGYLEMMPLVLFNQTFVLLPCVLLVGHKGWGFCSQYALLSLSTLWRVPIALFGMSLGHDVVFYIGHRYILHTHWGLPIFRHDVHHSTKAADAVSALFMHPFDFFVEIVLPYLVPYVLIAPLSTSLLDVFIPVLGVVGGTYEHSGFNFWPDITVLDTRFHAAHHIKWSVSYSDGVGSTNLMDALMDTAATIESNALLGH</sequence>
<dbReference type="Proteomes" id="UP000324585">
    <property type="component" value="Unassembled WGS sequence"/>
</dbReference>
<proteinExistence type="predicted"/>
<comment type="subcellular location">
    <subcellularLocation>
        <location evidence="1">Membrane</location>
    </subcellularLocation>
</comment>
<evidence type="ECO:0000313" key="8">
    <source>
        <dbReference type="Proteomes" id="UP000324585"/>
    </source>
</evidence>
<dbReference type="EMBL" id="VRMN01000003">
    <property type="protein sequence ID" value="KAA8495347.1"/>
    <property type="molecule type" value="Genomic_DNA"/>
</dbReference>
<dbReference type="GO" id="GO:0016491">
    <property type="term" value="F:oxidoreductase activity"/>
    <property type="evidence" value="ECO:0007669"/>
    <property type="project" value="InterPro"/>
</dbReference>
<keyword evidence="4 5" id="KW-0472">Membrane</keyword>
<name>A0A5J4YY04_PORPP</name>
<dbReference type="PANTHER" id="PTHR11863">
    <property type="entry name" value="STEROL DESATURASE"/>
    <property type="match status" value="1"/>
</dbReference>
<comment type="caution">
    <text evidence="7">The sequence shown here is derived from an EMBL/GenBank/DDBJ whole genome shotgun (WGS) entry which is preliminary data.</text>
</comment>
<dbReference type="OrthoDB" id="408954at2759"/>
<keyword evidence="8" id="KW-1185">Reference proteome</keyword>
<evidence type="ECO:0000256" key="3">
    <source>
        <dbReference type="ARBA" id="ARBA00022989"/>
    </source>
</evidence>
<accession>A0A5J4YY04</accession>
<dbReference type="AlphaFoldDB" id="A0A5J4YY04"/>
<organism evidence="7 8">
    <name type="scientific">Porphyridium purpureum</name>
    <name type="common">Red alga</name>
    <name type="synonym">Porphyridium cruentum</name>
    <dbReference type="NCBI Taxonomy" id="35688"/>
    <lineage>
        <taxon>Eukaryota</taxon>
        <taxon>Rhodophyta</taxon>
        <taxon>Bangiophyceae</taxon>
        <taxon>Porphyridiales</taxon>
        <taxon>Porphyridiaceae</taxon>
        <taxon>Porphyridium</taxon>
    </lineage>
</organism>
<reference evidence="8" key="1">
    <citation type="journal article" date="2019" name="Nat. Commun.">
        <title>Expansion of phycobilisome linker gene families in mesophilic red algae.</title>
        <authorList>
            <person name="Lee J."/>
            <person name="Kim D."/>
            <person name="Bhattacharya D."/>
            <person name="Yoon H.S."/>
        </authorList>
    </citation>
    <scope>NUCLEOTIDE SEQUENCE [LARGE SCALE GENOMIC DNA]</scope>
    <source>
        <strain evidence="8">CCMP 1328</strain>
    </source>
</reference>
<dbReference type="Pfam" id="PF04116">
    <property type="entry name" value="FA_hydroxylase"/>
    <property type="match status" value="1"/>
</dbReference>
<dbReference type="GO" id="GO:0008610">
    <property type="term" value="P:lipid biosynthetic process"/>
    <property type="evidence" value="ECO:0007669"/>
    <property type="project" value="InterPro"/>
</dbReference>
<keyword evidence="2 5" id="KW-0812">Transmembrane</keyword>
<dbReference type="InterPro" id="IPR006694">
    <property type="entry name" value="Fatty_acid_hydroxylase"/>
</dbReference>
<dbReference type="GO" id="GO:0016020">
    <property type="term" value="C:membrane"/>
    <property type="evidence" value="ECO:0007669"/>
    <property type="project" value="UniProtKB-SubCell"/>
</dbReference>
<evidence type="ECO:0000259" key="6">
    <source>
        <dbReference type="Pfam" id="PF04116"/>
    </source>
</evidence>
<evidence type="ECO:0000256" key="1">
    <source>
        <dbReference type="ARBA" id="ARBA00004370"/>
    </source>
</evidence>